<reference evidence="2" key="1">
    <citation type="submission" date="2020-02" db="EMBL/GenBank/DDBJ databases">
        <authorList>
            <person name="Meier V. D."/>
        </authorList>
    </citation>
    <scope>NUCLEOTIDE SEQUENCE</scope>
    <source>
        <strain evidence="2">AVDCRST_MAG50</strain>
    </source>
</reference>
<dbReference type="SUPFAM" id="SSF46785">
    <property type="entry name" value="Winged helix' DNA-binding domain"/>
    <property type="match status" value="1"/>
</dbReference>
<proteinExistence type="predicted"/>
<name>A0A6J4IEQ5_9ACTN</name>
<dbReference type="AlphaFoldDB" id="A0A6J4IEQ5"/>
<keyword evidence="2" id="KW-0808">Transferase</keyword>
<protein>
    <submittedName>
        <fullName evidence="2">Predicted transcriptional regulator of sulfate adenylyltransferase, Rrf2 family</fullName>
    </submittedName>
</protein>
<sequence length="152" mass="16511">MHISAKAEYAMRALLTLTAAEESMTGDQLASAQGIPVKFLENILVDLRRSGLVLSQRGNLGGYRLARPAKEISVAEVLRLIDGPLAEVRGARPEQSAYEGPAEHLQDVWVAARAALRSVLENVTLDDIVRGKLPARIAKMAADPDAWTVRSR</sequence>
<dbReference type="PROSITE" id="PS01332">
    <property type="entry name" value="HTH_RRF2_1"/>
    <property type="match status" value="1"/>
</dbReference>
<dbReference type="PROSITE" id="PS51197">
    <property type="entry name" value="HTH_RRF2_2"/>
    <property type="match status" value="1"/>
</dbReference>
<dbReference type="InterPro" id="IPR000944">
    <property type="entry name" value="Tscrpt_reg_Rrf2"/>
</dbReference>
<evidence type="ECO:0000256" key="1">
    <source>
        <dbReference type="ARBA" id="ARBA00023125"/>
    </source>
</evidence>
<gene>
    <name evidence="2" type="ORF">AVDCRST_MAG50-2456</name>
</gene>
<dbReference type="Gene3D" id="1.10.10.10">
    <property type="entry name" value="Winged helix-like DNA-binding domain superfamily/Winged helix DNA-binding domain"/>
    <property type="match status" value="1"/>
</dbReference>
<dbReference type="PANTHER" id="PTHR33221">
    <property type="entry name" value="WINGED HELIX-TURN-HELIX TRANSCRIPTIONAL REGULATOR, RRF2 FAMILY"/>
    <property type="match status" value="1"/>
</dbReference>
<dbReference type="GO" id="GO:0003677">
    <property type="term" value="F:DNA binding"/>
    <property type="evidence" value="ECO:0007669"/>
    <property type="project" value="UniProtKB-KW"/>
</dbReference>
<dbReference type="InterPro" id="IPR030489">
    <property type="entry name" value="TR_Rrf2-type_CS"/>
</dbReference>
<dbReference type="NCBIfam" id="TIGR00738">
    <property type="entry name" value="rrf2_super"/>
    <property type="match status" value="1"/>
</dbReference>
<dbReference type="GO" id="GO:0005829">
    <property type="term" value="C:cytosol"/>
    <property type="evidence" value="ECO:0007669"/>
    <property type="project" value="TreeGrafter"/>
</dbReference>
<dbReference type="InterPro" id="IPR036388">
    <property type="entry name" value="WH-like_DNA-bd_sf"/>
</dbReference>
<keyword evidence="2" id="KW-0548">Nucleotidyltransferase</keyword>
<dbReference type="InterPro" id="IPR036390">
    <property type="entry name" value="WH_DNA-bd_sf"/>
</dbReference>
<keyword evidence="1" id="KW-0238">DNA-binding</keyword>
<organism evidence="2">
    <name type="scientific">uncultured Acidimicrobiales bacterium</name>
    <dbReference type="NCBI Taxonomy" id="310071"/>
    <lineage>
        <taxon>Bacteria</taxon>
        <taxon>Bacillati</taxon>
        <taxon>Actinomycetota</taxon>
        <taxon>Acidimicrobiia</taxon>
        <taxon>Acidimicrobiales</taxon>
        <taxon>environmental samples</taxon>
    </lineage>
</organism>
<dbReference type="GO" id="GO:0003700">
    <property type="term" value="F:DNA-binding transcription factor activity"/>
    <property type="evidence" value="ECO:0007669"/>
    <property type="project" value="TreeGrafter"/>
</dbReference>
<dbReference type="EMBL" id="CADCTF010000104">
    <property type="protein sequence ID" value="CAA9248343.1"/>
    <property type="molecule type" value="Genomic_DNA"/>
</dbReference>
<dbReference type="GO" id="GO:0016779">
    <property type="term" value="F:nucleotidyltransferase activity"/>
    <property type="evidence" value="ECO:0007669"/>
    <property type="project" value="UniProtKB-KW"/>
</dbReference>
<evidence type="ECO:0000313" key="2">
    <source>
        <dbReference type="EMBL" id="CAA9248343.1"/>
    </source>
</evidence>
<dbReference type="PANTHER" id="PTHR33221:SF5">
    <property type="entry name" value="HTH-TYPE TRANSCRIPTIONAL REGULATOR ISCR"/>
    <property type="match status" value="1"/>
</dbReference>
<accession>A0A6J4IEQ5</accession>
<dbReference type="Pfam" id="PF02082">
    <property type="entry name" value="Rrf2"/>
    <property type="match status" value="1"/>
</dbReference>